<dbReference type="Pfam" id="PF04571">
    <property type="entry name" value="Lipin_N"/>
    <property type="match status" value="1"/>
</dbReference>
<dbReference type="PANTHER" id="PTHR12181:SF12">
    <property type="entry name" value="PHOSPHATIDATE PHOSPHATASE"/>
    <property type="match status" value="1"/>
</dbReference>
<dbReference type="PANTHER" id="PTHR12181">
    <property type="entry name" value="LIPIN"/>
    <property type="match status" value="1"/>
</dbReference>
<dbReference type="InterPro" id="IPR057124">
    <property type="entry name" value="Ned1-like_M"/>
</dbReference>
<dbReference type="Pfam" id="PF24565">
    <property type="entry name" value="Ned1_M"/>
    <property type="match status" value="1"/>
</dbReference>
<comment type="similarity">
    <text evidence="1">Belongs to the lipin family.</text>
</comment>
<evidence type="ECO:0000256" key="2">
    <source>
        <dbReference type="ARBA" id="ARBA00022553"/>
    </source>
</evidence>
<feature type="region of interest" description="Disordered" evidence="3">
    <location>
        <begin position="613"/>
        <end position="817"/>
    </location>
</feature>
<dbReference type="InterPro" id="IPR026058">
    <property type="entry name" value="LIPIN"/>
</dbReference>
<comment type="caution">
    <text evidence="5">The sequence shown here is derived from an EMBL/GenBank/DDBJ whole genome shotgun (WGS) entry which is preliminary data.</text>
</comment>
<feature type="region of interest" description="Disordered" evidence="3">
    <location>
        <begin position="106"/>
        <end position="183"/>
    </location>
</feature>
<feature type="compositionally biased region" description="Acidic residues" evidence="3">
    <location>
        <begin position="735"/>
        <end position="804"/>
    </location>
</feature>
<keyword evidence="6" id="KW-1185">Reference proteome</keyword>
<evidence type="ECO:0000256" key="1">
    <source>
        <dbReference type="ARBA" id="ARBA00005476"/>
    </source>
</evidence>
<feature type="domain" description="LNS2/PITP" evidence="4">
    <location>
        <begin position="358"/>
        <end position="522"/>
    </location>
</feature>
<evidence type="ECO:0000259" key="4">
    <source>
        <dbReference type="SMART" id="SM00775"/>
    </source>
</evidence>
<reference evidence="5 6" key="1">
    <citation type="journal article" date="2021" name="DNA Res.">
        <title>Genome analysis of Candida subhashii reveals its hybrid nature and dual mitochondrial genome conformations.</title>
        <authorList>
            <person name="Mixao V."/>
            <person name="Hegedusova E."/>
            <person name="Saus E."/>
            <person name="Pryszcz L.P."/>
            <person name="Cillingova A."/>
            <person name="Nosek J."/>
            <person name="Gabaldon T."/>
        </authorList>
    </citation>
    <scope>NUCLEOTIDE SEQUENCE [LARGE SCALE GENOMIC DNA]</scope>
    <source>
        <strain evidence="5 6">CBS 10753</strain>
    </source>
</reference>
<feature type="compositionally biased region" description="Acidic residues" evidence="3">
    <location>
        <begin position="139"/>
        <end position="151"/>
    </location>
</feature>
<feature type="region of interest" description="Disordered" evidence="3">
    <location>
        <begin position="569"/>
        <end position="592"/>
    </location>
</feature>
<dbReference type="GO" id="GO:0009062">
    <property type="term" value="P:fatty acid catabolic process"/>
    <property type="evidence" value="ECO:0007669"/>
    <property type="project" value="TreeGrafter"/>
</dbReference>
<feature type="compositionally biased region" description="Low complexity" evidence="3">
    <location>
        <begin position="166"/>
        <end position="183"/>
    </location>
</feature>
<feature type="compositionally biased region" description="Acidic residues" evidence="3">
    <location>
        <begin position="613"/>
        <end position="622"/>
    </location>
</feature>
<proteinExistence type="inferred from homology"/>
<evidence type="ECO:0000313" key="5">
    <source>
        <dbReference type="EMBL" id="KAG7662707.1"/>
    </source>
</evidence>
<keyword evidence="2" id="KW-0597">Phosphoprotein</keyword>
<dbReference type="InterPro" id="IPR013209">
    <property type="entry name" value="LNS2"/>
</dbReference>
<gene>
    <name evidence="5" type="ORF">J8A68_003766</name>
</gene>
<name>A0A8J5QLU6_9ASCO</name>
<feature type="compositionally biased region" description="Basic and acidic residues" evidence="3">
    <location>
        <begin position="642"/>
        <end position="652"/>
    </location>
</feature>
<dbReference type="AlphaFoldDB" id="A0A8J5QLU6"/>
<evidence type="ECO:0000256" key="3">
    <source>
        <dbReference type="SAM" id="MobiDB-lite"/>
    </source>
</evidence>
<dbReference type="GO" id="GO:0005634">
    <property type="term" value="C:nucleus"/>
    <property type="evidence" value="ECO:0007669"/>
    <property type="project" value="TreeGrafter"/>
</dbReference>
<dbReference type="EMBL" id="JAGSYN010000164">
    <property type="protein sequence ID" value="KAG7662707.1"/>
    <property type="molecule type" value="Genomic_DNA"/>
</dbReference>
<dbReference type="SMART" id="SM00775">
    <property type="entry name" value="LNS2"/>
    <property type="match status" value="1"/>
</dbReference>
<feature type="compositionally biased region" description="Low complexity" evidence="3">
    <location>
        <begin position="665"/>
        <end position="675"/>
    </location>
</feature>
<dbReference type="Pfam" id="PF08235">
    <property type="entry name" value="LNS2"/>
    <property type="match status" value="1"/>
</dbReference>
<sequence>MQYVGKVGGYVYNQWNSLNPATLSGAIDIIVVEHADGTLHTSPWHIRFGKFQIIKPSQKKVDLYVNEIKTDLPMKLGEGGEAFFVFEVDDENREYLSNSVLTSPVISPASSPGSSPDGSPLLSPASASSPKQSGSEQAETLEDLDLNDEIEDKIRLNVTVPSPQLSSTRSKSPTPAPSSSSIRSKIVIESAKKVTQKLNIPSKVDINGDMVIDMEGYKANSQKNIENSEELFNKIFLEEIESSKDQYPIGQEIKAWEQIITKDENGNIRISNQPDFEAVDMEDDISISSSANLPTTTSTTTSTAATDNKTYFKTLRLTSEQLQQMGLHYGENTLKFKLSEGAAQITSNLYLWKSNTPIVISDIDGTITKSDALGHVLNLIGRDWTHPGVAKLFQDIRSNGYNIVYLTARSTGQADSTRQYLQGINQDGVKLPPGPVILSPDRTFAALRREVVLKKPEVFKMACLSDIKNLFFQNTTTDTSDEQTPFYAGFGNRITDAISYRSVHIPSHRIFTINPDGEVHMELLELAGYKSSYLHIGELVDHFFPPVKQGNSLDTYWNDNQLNEYMTTRSTTGDGLVSPGSPGSPRSMTEETFRTDERYNDVNYWREPINFDDLSDEEDETPAGENINGTVLSGSPNLLSGDKLHDPSREPSQEPNVNNPELIVNNRNTNRSRASTLERPTSASSFTSPLKSFMMFGKSNKTDEKVDDDDQDYEEEEEQVGLGIDSSSRDNKENESDEYTEEEDDYTDDDYDEDDYDEEEDEDYEDEEEDEEEEEDDYEDDEEYDDDEEEDLDQVPDHDDDELDIQEKDISIQNPKPIIEDDDEILVDEKTEFIKASDIESLKIGETAQ</sequence>
<dbReference type="RefSeq" id="XP_049262940.1">
    <property type="nucleotide sequence ID" value="XM_049407655.1"/>
</dbReference>
<feature type="compositionally biased region" description="Polar residues" evidence="3">
    <location>
        <begin position="678"/>
        <end position="690"/>
    </location>
</feature>
<protein>
    <submittedName>
        <fullName evidence="5">Ned1</fullName>
    </submittedName>
</protein>
<dbReference type="GeneID" id="73470566"/>
<dbReference type="GO" id="GO:0019432">
    <property type="term" value="P:triglyceride biosynthetic process"/>
    <property type="evidence" value="ECO:0007669"/>
    <property type="project" value="TreeGrafter"/>
</dbReference>
<dbReference type="GO" id="GO:0008195">
    <property type="term" value="F:phosphatidate phosphatase activity"/>
    <property type="evidence" value="ECO:0007669"/>
    <property type="project" value="TreeGrafter"/>
</dbReference>
<organism evidence="5 6">
    <name type="scientific">[Candida] subhashii</name>
    <dbReference type="NCBI Taxonomy" id="561895"/>
    <lineage>
        <taxon>Eukaryota</taxon>
        <taxon>Fungi</taxon>
        <taxon>Dikarya</taxon>
        <taxon>Ascomycota</taxon>
        <taxon>Saccharomycotina</taxon>
        <taxon>Pichiomycetes</taxon>
        <taxon>Debaryomycetaceae</taxon>
        <taxon>Spathaspora</taxon>
    </lineage>
</organism>
<evidence type="ECO:0000313" key="6">
    <source>
        <dbReference type="Proteomes" id="UP000694255"/>
    </source>
</evidence>
<dbReference type="OrthoDB" id="4567at2759"/>
<feature type="compositionally biased region" description="Polar residues" evidence="3">
    <location>
        <begin position="627"/>
        <end position="638"/>
    </location>
</feature>
<dbReference type="InterPro" id="IPR007651">
    <property type="entry name" value="Lipin_N"/>
</dbReference>
<dbReference type="FunFam" id="3.40.50.1000:FF:000063">
    <property type="entry name" value="Nuclear elongation and deformation protein"/>
    <property type="match status" value="1"/>
</dbReference>
<dbReference type="InterPro" id="IPR031315">
    <property type="entry name" value="LNS2/PITP"/>
</dbReference>
<feature type="compositionally biased region" description="Low complexity" evidence="3">
    <location>
        <begin position="106"/>
        <end position="135"/>
    </location>
</feature>
<feature type="compositionally biased region" description="Acidic residues" evidence="3">
    <location>
        <begin position="705"/>
        <end position="719"/>
    </location>
</feature>
<accession>A0A8J5QLU6</accession>
<dbReference type="Proteomes" id="UP000694255">
    <property type="component" value="Unassembled WGS sequence"/>
</dbReference>